<gene>
    <name evidence="2" type="ORF">IF1G_06095</name>
</gene>
<protein>
    <submittedName>
        <fullName evidence="2">Uncharacterized protein</fullName>
    </submittedName>
</protein>
<accession>A0A545V071</accession>
<dbReference type="EMBL" id="SPUK01000008">
    <property type="protein sequence ID" value="TQV95108.1"/>
    <property type="molecule type" value="Genomic_DNA"/>
</dbReference>
<comment type="caution">
    <text evidence="2">The sequence shown here is derived from an EMBL/GenBank/DDBJ whole genome shotgun (WGS) entry which is preliminary data.</text>
</comment>
<evidence type="ECO:0000313" key="2">
    <source>
        <dbReference type="EMBL" id="TQV95108.1"/>
    </source>
</evidence>
<dbReference type="Proteomes" id="UP000315783">
    <property type="component" value="Unassembled WGS sequence"/>
</dbReference>
<organism evidence="2 3">
    <name type="scientific">Cordyceps javanica</name>
    <dbReference type="NCBI Taxonomy" id="43265"/>
    <lineage>
        <taxon>Eukaryota</taxon>
        <taxon>Fungi</taxon>
        <taxon>Dikarya</taxon>
        <taxon>Ascomycota</taxon>
        <taxon>Pezizomycotina</taxon>
        <taxon>Sordariomycetes</taxon>
        <taxon>Hypocreomycetidae</taxon>
        <taxon>Hypocreales</taxon>
        <taxon>Cordycipitaceae</taxon>
        <taxon>Cordyceps</taxon>
    </lineage>
</organism>
<sequence length="174" mass="18925">MNILSERDDGYGDWHFLALLGRATSTAALSELPDNNVSSYSVITMPMGKRVQDCGPDPRLLTLADHRQQVTSQVPIADRRARGVVGSNGPMRRRSWTTDNTAAAAAAAVAPAPIRKPEQPQRNGQDSLGRRATQASSRWRRLRLQTWSGFRAVGTGHLSPAILETAIWRGAKAG</sequence>
<evidence type="ECO:0000256" key="1">
    <source>
        <dbReference type="SAM" id="MobiDB-lite"/>
    </source>
</evidence>
<dbReference type="AlphaFoldDB" id="A0A545V071"/>
<reference evidence="2 3" key="1">
    <citation type="journal article" date="2019" name="Appl. Microbiol. Biotechnol.">
        <title>Genome sequence of Isaria javanica and comparative genome analysis insights into family S53 peptidase evolution in fungal entomopathogens.</title>
        <authorList>
            <person name="Lin R."/>
            <person name="Zhang X."/>
            <person name="Xin B."/>
            <person name="Zou M."/>
            <person name="Gao Y."/>
            <person name="Qin F."/>
            <person name="Hu Q."/>
            <person name="Xie B."/>
            <person name="Cheng X."/>
        </authorList>
    </citation>
    <scope>NUCLEOTIDE SEQUENCE [LARGE SCALE GENOMIC DNA]</scope>
    <source>
        <strain evidence="2 3">IJ1G</strain>
    </source>
</reference>
<name>A0A545V071_9HYPO</name>
<proteinExistence type="predicted"/>
<evidence type="ECO:0000313" key="3">
    <source>
        <dbReference type="Proteomes" id="UP000315783"/>
    </source>
</evidence>
<feature type="region of interest" description="Disordered" evidence="1">
    <location>
        <begin position="109"/>
        <end position="135"/>
    </location>
</feature>
<keyword evidence="3" id="KW-1185">Reference proteome</keyword>